<dbReference type="Proteomes" id="UP000077202">
    <property type="component" value="Unassembled WGS sequence"/>
</dbReference>
<reference evidence="1" key="1">
    <citation type="submission" date="2016-03" db="EMBL/GenBank/DDBJ databases">
        <title>Mechanisms controlling the formation of the plant cell surface in tip-growing cells are functionally conserved among land plants.</title>
        <authorList>
            <person name="Honkanen S."/>
            <person name="Jones V.A."/>
            <person name="Morieri G."/>
            <person name="Champion C."/>
            <person name="Hetherington A.J."/>
            <person name="Kelly S."/>
            <person name="Saint-Marcoux D."/>
            <person name="Proust H."/>
            <person name="Prescott H."/>
            <person name="Dolan L."/>
        </authorList>
    </citation>
    <scope>NUCLEOTIDE SEQUENCE [LARGE SCALE GENOMIC DNA]</scope>
    <source>
        <tissue evidence="1">Whole gametophyte</tissue>
    </source>
</reference>
<dbReference type="EMBL" id="LVLJ01001819">
    <property type="protein sequence ID" value="OAE27830.1"/>
    <property type="molecule type" value="Genomic_DNA"/>
</dbReference>
<protein>
    <submittedName>
        <fullName evidence="1">Uncharacterized protein</fullName>
    </submittedName>
</protein>
<dbReference type="AlphaFoldDB" id="A0A176W477"/>
<proteinExistence type="predicted"/>
<evidence type="ECO:0000313" key="1">
    <source>
        <dbReference type="EMBL" id="OAE27830.1"/>
    </source>
</evidence>
<gene>
    <name evidence="1" type="ORF">AXG93_1881s1210</name>
</gene>
<comment type="caution">
    <text evidence="1">The sequence shown here is derived from an EMBL/GenBank/DDBJ whole genome shotgun (WGS) entry which is preliminary data.</text>
</comment>
<keyword evidence="2" id="KW-1185">Reference proteome</keyword>
<name>A0A176W477_MARPO</name>
<sequence>MTVATTERIAMTIREEITLVMLLVEEAEASVVSMRGHLMKRMTKASLLKIAWAEAVAVAVEGVMQEPMEVAAKEEEKVVTSGEEKKAEGEN</sequence>
<evidence type="ECO:0000313" key="2">
    <source>
        <dbReference type="Proteomes" id="UP000077202"/>
    </source>
</evidence>
<organism evidence="1 2">
    <name type="scientific">Marchantia polymorpha subsp. ruderalis</name>
    <dbReference type="NCBI Taxonomy" id="1480154"/>
    <lineage>
        <taxon>Eukaryota</taxon>
        <taxon>Viridiplantae</taxon>
        <taxon>Streptophyta</taxon>
        <taxon>Embryophyta</taxon>
        <taxon>Marchantiophyta</taxon>
        <taxon>Marchantiopsida</taxon>
        <taxon>Marchantiidae</taxon>
        <taxon>Marchantiales</taxon>
        <taxon>Marchantiaceae</taxon>
        <taxon>Marchantia</taxon>
    </lineage>
</organism>
<accession>A0A176W477</accession>